<dbReference type="EMBL" id="JBANAX010000136">
    <property type="protein sequence ID" value="KAL1221145.1"/>
    <property type="molecule type" value="Genomic_DNA"/>
</dbReference>
<dbReference type="PANTHER" id="PTHR47262">
    <property type="entry name" value="OS02G0132600 PROTEIN"/>
    <property type="match status" value="1"/>
</dbReference>
<comment type="caution">
    <text evidence="1">The sequence shown here is derived from an EMBL/GenBank/DDBJ whole genome shotgun (WGS) entry which is preliminary data.</text>
</comment>
<reference evidence="1 2" key="1">
    <citation type="submission" date="2024-04" db="EMBL/GenBank/DDBJ databases">
        <title>Genome assembly C_amara_ONT_v2.</title>
        <authorList>
            <person name="Yant L."/>
            <person name="Moore C."/>
            <person name="Slenker M."/>
        </authorList>
    </citation>
    <scope>NUCLEOTIDE SEQUENCE [LARGE SCALE GENOMIC DNA]</scope>
    <source>
        <tissue evidence="1">Leaf</tissue>
    </source>
</reference>
<dbReference type="PANTHER" id="PTHR47262:SF1">
    <property type="entry name" value="OS02G0132600 PROTEIN"/>
    <property type="match status" value="1"/>
</dbReference>
<name>A0ABD1BVC9_CARAN</name>
<accession>A0ABD1BVC9</accession>
<gene>
    <name evidence="1" type="ORF">V5N11_016211</name>
</gene>
<proteinExistence type="predicted"/>
<organism evidence="1 2">
    <name type="scientific">Cardamine amara subsp. amara</name>
    <dbReference type="NCBI Taxonomy" id="228776"/>
    <lineage>
        <taxon>Eukaryota</taxon>
        <taxon>Viridiplantae</taxon>
        <taxon>Streptophyta</taxon>
        <taxon>Embryophyta</taxon>
        <taxon>Tracheophyta</taxon>
        <taxon>Spermatophyta</taxon>
        <taxon>Magnoliopsida</taxon>
        <taxon>eudicotyledons</taxon>
        <taxon>Gunneridae</taxon>
        <taxon>Pentapetalae</taxon>
        <taxon>rosids</taxon>
        <taxon>malvids</taxon>
        <taxon>Brassicales</taxon>
        <taxon>Brassicaceae</taxon>
        <taxon>Cardamineae</taxon>
        <taxon>Cardamine</taxon>
    </lineage>
</organism>
<dbReference type="Proteomes" id="UP001558713">
    <property type="component" value="Unassembled WGS sequence"/>
</dbReference>
<evidence type="ECO:0000313" key="2">
    <source>
        <dbReference type="Proteomes" id="UP001558713"/>
    </source>
</evidence>
<keyword evidence="2" id="KW-1185">Reference proteome</keyword>
<evidence type="ECO:0000313" key="1">
    <source>
        <dbReference type="EMBL" id="KAL1221145.1"/>
    </source>
</evidence>
<protein>
    <submittedName>
        <fullName evidence="1">Pentatricopeptide repeat-containing protein</fullName>
    </submittedName>
</protein>
<dbReference type="AlphaFoldDB" id="A0ABD1BVC9"/>
<sequence length="126" mass="15294">MKMVEEFHMIVDMILGDNDLDNLDDFGGFARLDYYKMLLWINLKDEEKIKEVCSMITKSFKARFVRETYCRSSRPYSDIRRSWKIYPMSLWDKECPISKKYLLALCDKDQHKEVLTFEYIRDSRHN</sequence>